<reference evidence="1 2" key="1">
    <citation type="submission" date="2021-02" db="EMBL/GenBank/DDBJ databases">
        <title>Niveibacterium changnyeongensis HC41.</title>
        <authorList>
            <person name="Kang M."/>
        </authorList>
    </citation>
    <scope>NUCLEOTIDE SEQUENCE [LARGE SCALE GENOMIC DNA]</scope>
    <source>
        <strain evidence="1 2">HC41</strain>
    </source>
</reference>
<gene>
    <name evidence="1" type="ORF">JY500_16270</name>
</gene>
<organism evidence="1 2">
    <name type="scientific">Niveibacterium microcysteis</name>
    <dbReference type="NCBI Taxonomy" id="2811415"/>
    <lineage>
        <taxon>Bacteria</taxon>
        <taxon>Pseudomonadati</taxon>
        <taxon>Pseudomonadota</taxon>
        <taxon>Betaproteobacteria</taxon>
        <taxon>Rhodocyclales</taxon>
        <taxon>Rhodocyclaceae</taxon>
        <taxon>Niveibacterium</taxon>
    </lineage>
</organism>
<name>A0ABX7M6C4_9RHOO</name>
<protein>
    <recommendedName>
        <fullName evidence="3">Deaminase</fullName>
    </recommendedName>
</protein>
<evidence type="ECO:0000313" key="2">
    <source>
        <dbReference type="Proteomes" id="UP000663570"/>
    </source>
</evidence>
<evidence type="ECO:0000313" key="1">
    <source>
        <dbReference type="EMBL" id="QSI76015.1"/>
    </source>
</evidence>
<accession>A0ABX7M6C4</accession>
<evidence type="ECO:0008006" key="3">
    <source>
        <dbReference type="Google" id="ProtNLM"/>
    </source>
</evidence>
<sequence>MGKILLFLLGILAIWLLRRKFDGGASRPRRGNPAPQPPAEPERITACAQCGLHVPESEGVMEGGHFYCSDAHRQLGPRA</sequence>
<dbReference type="NCBIfam" id="NF041023">
    <property type="entry name" value="PP0621_fam"/>
    <property type="match status" value="1"/>
</dbReference>
<dbReference type="EMBL" id="CP071060">
    <property type="protein sequence ID" value="QSI76015.1"/>
    <property type="molecule type" value="Genomic_DNA"/>
</dbReference>
<dbReference type="Proteomes" id="UP000663570">
    <property type="component" value="Chromosome"/>
</dbReference>
<keyword evidence="2" id="KW-1185">Reference proteome</keyword>
<dbReference type="RefSeq" id="WP_172197042.1">
    <property type="nucleotide sequence ID" value="NZ_CP071060.1"/>
</dbReference>
<proteinExistence type="predicted"/>
<dbReference type="InterPro" id="IPR049708">
    <property type="entry name" value="PP0621-like"/>
</dbReference>